<evidence type="ECO:0000313" key="2">
    <source>
        <dbReference type="Proteomes" id="UP000798662"/>
    </source>
</evidence>
<organism evidence="1 2">
    <name type="scientific">Pyropia yezoensis</name>
    <name type="common">Susabi-nori</name>
    <name type="synonym">Porphyra yezoensis</name>
    <dbReference type="NCBI Taxonomy" id="2788"/>
    <lineage>
        <taxon>Eukaryota</taxon>
        <taxon>Rhodophyta</taxon>
        <taxon>Bangiophyceae</taxon>
        <taxon>Bangiales</taxon>
        <taxon>Bangiaceae</taxon>
        <taxon>Pyropia</taxon>
    </lineage>
</organism>
<keyword evidence="2" id="KW-1185">Reference proteome</keyword>
<protein>
    <submittedName>
        <fullName evidence="1">Uncharacterized protein</fullName>
    </submittedName>
</protein>
<reference evidence="1" key="1">
    <citation type="submission" date="2019-11" db="EMBL/GenBank/DDBJ databases">
        <title>Nori genome reveals adaptations in red seaweeds to the harsh intertidal environment.</title>
        <authorList>
            <person name="Wang D."/>
            <person name="Mao Y."/>
        </authorList>
    </citation>
    <scope>NUCLEOTIDE SEQUENCE</scope>
    <source>
        <tissue evidence="1">Gametophyte</tissue>
    </source>
</reference>
<evidence type="ECO:0000313" key="1">
    <source>
        <dbReference type="EMBL" id="KAK1864235.1"/>
    </source>
</evidence>
<proteinExistence type="predicted"/>
<name>A0ACC3C275_PYRYE</name>
<gene>
    <name evidence="1" type="ORF">I4F81_006785</name>
</gene>
<accession>A0ACC3C275</accession>
<dbReference type="Proteomes" id="UP000798662">
    <property type="component" value="Chromosome 2"/>
</dbReference>
<sequence length="2255" mass="233839">MNPLRGRGDASRRGRGSGVCVACQGTGSCSRGSACKFSHETPSGPRAASAGAPAAVAARSTPRLYLKPLRSPQPFVDAHEMRRFVSALRAHPEPSQMLLLLVAPDKYGLVRVQELATRTMCGGHDPGGYATGARELGRVLAPLIDWLLFADRMSAQSHALNAVAATVAAAPRFWGRIASATDALVGDPSLAAAAVALPAVGSGLSPLDHWTGVLGAVARFCTLCLERFPGTPVPGPDRDALLRVAASIADHPLAPAAAGPAWAGATRARAALPPTGVQERALAAAVAPLAGILDVIARRVASAAEAAALEAAIDRRRRMYPPLAAGPAPAAAASAPGGVGDATAGATGPGGYPGGARHDNDQEEVADIAVFPTADEMLCEAPPYLPFPPATEGTSAAETPGRLLERLFRLTREDLVAPLREAIQAFRASAVAAGGWVPNAPGRRAGSGRAVAAPKDLHVYRGARIDGVTMGRSDGARARVAFDPPAGARGGGARAAARYWEAATRRLGVGTLVCLCRDLHTPTPLLLFGVIVERDVDASLRRGSLNAPTVGAFTGPSVHVAPCGLGLGEWLSAVAACPADTGGSAAPASELLLLHAPQVAFFAAAPVLRALARLEPHLPFRDILAASPGTCAPPRPPAYLLDAPAAGRVLDLNALVDDPARRSPTLAAVDVLAPGADGWPSAELLHRTSLDEAQVGALRAALSTSVVLLQGPPGTGKSFLSVRLVQLLVQRHQRLRAARAMRGRESAARGGGILVVSYTNHALDQFLLGLMDRGIDGLVRLGRRSEHPRLEACSLQKRVLAVGRPGYMRYEHAVNRDNLKRLNDSLNEAVGRLQTAHQERERVDAGECASWHALSPFLDEEYPAMFNSLVAGSAPADGPAIATEEGDGDVEAGEHGAPGQDDGKSDREWTVVSRKRSLSRAQLFHSWQRGGDELHPDGNVDGDLERLSRAANAWSLPVPSRRQLVRHWVRRMVAAAETDVSACAADIDEKVAVQRRVGDESTLAVLRSASVVGATTTKAADIQSLIATWAPQVVVIEEAAEVLEAHCFAALHGNVQQLILVGDHKQLRPKYNVYDLALDSGRGYNLDVSLFERLADVSRYNNVHQLLTQRRMRPAIADLIRDTVYPSLADAPCVRDYPDEVRGMGACVYFWEHDVAEDGCCREDDGAGGRSHRNTHEVGLVVALTRYLIQQGYHARNLVVLTGYAGQLALLRAALSTLTGVAIDERDQEALEDPDAAAAGGATTSGEMATAPDRGKDDLVRLATVDNYQGEESDVVIVSLVRCNPGGVVGFLSTPNRINVLLSRAKHGLFLVGSARTLTLRRRTPGGVMWSRVVELLRAGGRVGPALPLQCQLHGTATAVRDASAFAVLAGDGGCAAACGFLLSCGHTCPRRCHPDDRRHVREAAVCRADCMRLRPVAECAGQHPCPRRCGEACGPCRVVLPRVNLPCGHTRHGVECVDASRGRVRCITRVAVEMPLCGHTCEVACAVAAERPFHTSPAYCTEACGQPLPCGHPCAAPCKECRAVGVDDPERRVAVSHGPCRVACGRAGACGHDCNHPCHAGTPCPPCDRPCARGCEHAACALSCGEPCVPCLQPCSWACPHAPVRDAGPAAGTAVVVGPAGWRCCVMPCGAPCDMVPCDRRCGLPLLCGHPCPSLCGEPCPSSAYCAECGDRFRALADEVVDLLTLTHLADVDVDADPVIVLACGHLFLRSTLDGWFELPTAYVHDEVTGRYIEPAPLPAEAAAVKGCPTCRQPVAVRRYGRPAAKARLDAAVEYHIRATTRRHNALLTRLNTLLDAVTAAEAAPAAAGTATTADRRPPPAHAAGAAPDAGGPAAAVAAATDTRCRDCALHGAAAELERLADAANRLADEAEKDNPAARIHTASLVTVEREAAAARAAAADATASAPSDAADATVDVAPPAFRIGTAAGDTEERSGATAPAARPASAAAAPAVATPDNAAAAAAQRRRAAIALPPPDLAVPTDARLTATDALLGAARARLAATRMPAVAGGPCGGGAAAAAAAAHAQATPLARRDAAAAALDRAAAAVAAAAATASRGRLDGGRRAAALAQRRVVLAEQAVAGDFLVRGTAAAAAVTGPGGGAAPPARTAVDEASVRGRQEAALADATAALAAARAATAAFHPDAPLVVWVAAAAARVAALRVRVQEGVGRLSVREKRTIFAALRLAPAAVGAHMYRCPNGHAYFVDNCGEVVEAGVCPECGAPIGARTYGTPAEGNVRDTTYLDAPSVWGGGA</sequence>
<dbReference type="EMBL" id="CM020619">
    <property type="protein sequence ID" value="KAK1864235.1"/>
    <property type="molecule type" value="Genomic_DNA"/>
</dbReference>
<comment type="caution">
    <text evidence="1">The sequence shown here is derived from an EMBL/GenBank/DDBJ whole genome shotgun (WGS) entry which is preliminary data.</text>
</comment>